<keyword evidence="1" id="KW-0472">Membrane</keyword>
<keyword evidence="1" id="KW-1133">Transmembrane helix</keyword>
<gene>
    <name evidence="2" type="ORF">SAMN04487906_0950</name>
</gene>
<name>A0A1I6QX53_9FLAO</name>
<sequence>MSRMNQFLTETARALPVALGSTIFSLVFLSFSGIFNQFSLAEITLAFLITVFFISQVVRTFLNHFDIGH</sequence>
<evidence type="ECO:0000313" key="3">
    <source>
        <dbReference type="Proteomes" id="UP000183209"/>
    </source>
</evidence>
<dbReference type="AlphaFoldDB" id="A0A1I6QX53"/>
<protein>
    <submittedName>
        <fullName evidence="2">Uncharacterized protein</fullName>
    </submittedName>
</protein>
<reference evidence="2 3" key="1">
    <citation type="submission" date="2016-10" db="EMBL/GenBank/DDBJ databases">
        <authorList>
            <person name="de Groot N.N."/>
        </authorList>
    </citation>
    <scope>NUCLEOTIDE SEQUENCE [LARGE SCALE GENOMIC DNA]</scope>
    <source>
        <strain evidence="2 3">CGMCC 1.6114</strain>
    </source>
</reference>
<feature type="transmembrane region" description="Helical" evidence="1">
    <location>
        <begin position="43"/>
        <end position="62"/>
    </location>
</feature>
<evidence type="ECO:0000256" key="1">
    <source>
        <dbReference type="SAM" id="Phobius"/>
    </source>
</evidence>
<keyword evidence="1" id="KW-0812">Transmembrane</keyword>
<organism evidence="2 3">
    <name type="scientific">Zhouia amylolytica</name>
    <dbReference type="NCBI Taxonomy" id="376730"/>
    <lineage>
        <taxon>Bacteria</taxon>
        <taxon>Pseudomonadati</taxon>
        <taxon>Bacteroidota</taxon>
        <taxon>Flavobacteriia</taxon>
        <taxon>Flavobacteriales</taxon>
        <taxon>Flavobacteriaceae</taxon>
        <taxon>Zhouia</taxon>
    </lineage>
</organism>
<accession>A0A1I6QX53</accession>
<evidence type="ECO:0000313" key="2">
    <source>
        <dbReference type="EMBL" id="SFS56974.1"/>
    </source>
</evidence>
<proteinExistence type="predicted"/>
<dbReference type="EMBL" id="FPAG01000002">
    <property type="protein sequence ID" value="SFS56974.1"/>
    <property type="molecule type" value="Genomic_DNA"/>
</dbReference>
<feature type="transmembrane region" description="Helical" evidence="1">
    <location>
        <begin position="12"/>
        <end position="31"/>
    </location>
</feature>
<dbReference type="Proteomes" id="UP000183209">
    <property type="component" value="Unassembled WGS sequence"/>
</dbReference>